<dbReference type="AlphaFoldDB" id="A0A0A9FD09"/>
<sequence length="39" mass="4569">MIDILASACIYTNIHICSHHIYGLSIEYVFANIQYVYIY</sequence>
<reference evidence="1" key="2">
    <citation type="journal article" date="2015" name="Data Brief">
        <title>Shoot transcriptome of the giant reed, Arundo donax.</title>
        <authorList>
            <person name="Barrero R.A."/>
            <person name="Guerrero F.D."/>
            <person name="Moolhuijzen P."/>
            <person name="Goolsby J.A."/>
            <person name="Tidwell J."/>
            <person name="Bellgard S.E."/>
            <person name="Bellgard M.I."/>
        </authorList>
    </citation>
    <scope>NUCLEOTIDE SEQUENCE</scope>
    <source>
        <tissue evidence="1">Shoot tissue taken approximately 20 cm above the soil surface</tissue>
    </source>
</reference>
<protein>
    <submittedName>
        <fullName evidence="1">Uncharacterized protein</fullName>
    </submittedName>
</protein>
<evidence type="ECO:0000313" key="1">
    <source>
        <dbReference type="EMBL" id="JAE08031.1"/>
    </source>
</evidence>
<organism evidence="1">
    <name type="scientific">Arundo donax</name>
    <name type="common">Giant reed</name>
    <name type="synonym">Donax arundinaceus</name>
    <dbReference type="NCBI Taxonomy" id="35708"/>
    <lineage>
        <taxon>Eukaryota</taxon>
        <taxon>Viridiplantae</taxon>
        <taxon>Streptophyta</taxon>
        <taxon>Embryophyta</taxon>
        <taxon>Tracheophyta</taxon>
        <taxon>Spermatophyta</taxon>
        <taxon>Magnoliopsida</taxon>
        <taxon>Liliopsida</taxon>
        <taxon>Poales</taxon>
        <taxon>Poaceae</taxon>
        <taxon>PACMAD clade</taxon>
        <taxon>Arundinoideae</taxon>
        <taxon>Arundineae</taxon>
        <taxon>Arundo</taxon>
    </lineage>
</organism>
<accession>A0A0A9FD09</accession>
<proteinExistence type="predicted"/>
<reference evidence="1" key="1">
    <citation type="submission" date="2014-09" db="EMBL/GenBank/DDBJ databases">
        <authorList>
            <person name="Magalhaes I.L.F."/>
            <person name="Oliveira U."/>
            <person name="Santos F.R."/>
            <person name="Vidigal T.H.D.A."/>
            <person name="Brescovit A.D."/>
            <person name="Santos A.J."/>
        </authorList>
    </citation>
    <scope>NUCLEOTIDE SEQUENCE</scope>
    <source>
        <tissue evidence="1">Shoot tissue taken approximately 20 cm above the soil surface</tissue>
    </source>
</reference>
<dbReference type="EMBL" id="GBRH01189865">
    <property type="protein sequence ID" value="JAE08031.1"/>
    <property type="molecule type" value="Transcribed_RNA"/>
</dbReference>
<name>A0A0A9FD09_ARUDO</name>